<sequence length="323" mass="35975">MMSISADRQAIGERVEQLGQAWLDGTTDRLGELFTSDARLISSQHGEYQGAQAIIAALAEDTAEAPFQGAMTNRYLAVEPGSDQAAASVYLFGLTQRMGRAAFIFGAALVMRFERVEGRWLFSEVRLQINWTNGDNRLVPHWSKPPGTNGWQMGDEAPVLVSELHSPWAIMPKAAVPDSLDEALHELYARYSFGVDQNDMGLLISAYDEDISGGFAPVGNLSGRDTVIGVLKSFRHLATLWQHFAEVVRIEDEGDGQHVKLIVARIIPERPVDEQGNRIYGAHYQLRARRQPDGQWKFCWTDYRPGWFSEHQIPAFDVGNATA</sequence>
<dbReference type="Gene3D" id="3.10.450.50">
    <property type="match status" value="2"/>
</dbReference>
<evidence type="ECO:0000313" key="2">
    <source>
        <dbReference type="EMBL" id="TCK08681.1"/>
    </source>
</evidence>
<dbReference type="EMBL" id="SMFU01000007">
    <property type="protein sequence ID" value="TCK08681.1"/>
    <property type="molecule type" value="Genomic_DNA"/>
</dbReference>
<gene>
    <name evidence="2" type="ORF">CLV83_0773</name>
</gene>
<dbReference type="Pfam" id="PF13577">
    <property type="entry name" value="SnoaL_4"/>
    <property type="match status" value="2"/>
</dbReference>
<accession>A0A4R1GN19</accession>
<dbReference type="InterPro" id="IPR032710">
    <property type="entry name" value="NTF2-like_dom_sf"/>
</dbReference>
<protein>
    <submittedName>
        <fullName evidence="2">SnoaL-like protein</fullName>
    </submittedName>
</protein>
<name>A0A4R1GN19_9GAMM</name>
<dbReference type="SUPFAM" id="SSF54427">
    <property type="entry name" value="NTF2-like"/>
    <property type="match status" value="2"/>
</dbReference>
<dbReference type="CDD" id="cd00531">
    <property type="entry name" value="NTF2_like"/>
    <property type="match status" value="1"/>
</dbReference>
<dbReference type="OrthoDB" id="2860904at2"/>
<keyword evidence="3" id="KW-1185">Reference proteome</keyword>
<reference evidence="2 3" key="1">
    <citation type="submission" date="2019-03" db="EMBL/GenBank/DDBJ databases">
        <title>Genomic Encyclopedia of Archaeal and Bacterial Type Strains, Phase II (KMG-II): from individual species to whole genera.</title>
        <authorList>
            <person name="Goeker M."/>
        </authorList>
    </citation>
    <scope>NUCLEOTIDE SEQUENCE [LARGE SCALE GENOMIC DNA]</scope>
    <source>
        <strain evidence="2 3">DSM 27697</strain>
    </source>
</reference>
<feature type="domain" description="SnoaL-like" evidence="1">
    <location>
        <begin position="6"/>
        <end position="125"/>
    </location>
</feature>
<dbReference type="InterPro" id="IPR037401">
    <property type="entry name" value="SnoaL-like"/>
</dbReference>
<proteinExistence type="predicted"/>
<dbReference type="AlphaFoldDB" id="A0A4R1GN19"/>
<feature type="domain" description="SnoaL-like" evidence="1">
    <location>
        <begin position="182"/>
        <end position="299"/>
    </location>
</feature>
<evidence type="ECO:0000313" key="3">
    <source>
        <dbReference type="Proteomes" id="UP000294546"/>
    </source>
</evidence>
<dbReference type="Proteomes" id="UP000294546">
    <property type="component" value="Unassembled WGS sequence"/>
</dbReference>
<evidence type="ECO:0000259" key="1">
    <source>
        <dbReference type="Pfam" id="PF13577"/>
    </source>
</evidence>
<comment type="caution">
    <text evidence="2">The sequence shown here is derived from an EMBL/GenBank/DDBJ whole genome shotgun (WGS) entry which is preliminary data.</text>
</comment>
<organism evidence="2 3">
    <name type="scientific">Marinobacterium mangrovicola</name>
    <dbReference type="NCBI Taxonomy" id="1476959"/>
    <lineage>
        <taxon>Bacteria</taxon>
        <taxon>Pseudomonadati</taxon>
        <taxon>Pseudomonadota</taxon>
        <taxon>Gammaproteobacteria</taxon>
        <taxon>Oceanospirillales</taxon>
        <taxon>Oceanospirillaceae</taxon>
        <taxon>Marinobacterium</taxon>
    </lineage>
</organism>